<keyword evidence="1" id="KW-1133">Transmembrane helix</keyword>
<dbReference type="KEGG" id="eke:EK0264_05215"/>
<accession>A0A7L4YKT3</accession>
<keyword evidence="1" id="KW-0812">Transmembrane</keyword>
<keyword evidence="3" id="KW-1185">Reference proteome</keyword>
<organism evidence="2 3">
    <name type="scientific">Epidermidibacterium keratini</name>
    <dbReference type="NCBI Taxonomy" id="1891644"/>
    <lineage>
        <taxon>Bacteria</taxon>
        <taxon>Bacillati</taxon>
        <taxon>Actinomycetota</taxon>
        <taxon>Actinomycetes</taxon>
        <taxon>Sporichthyales</taxon>
        <taxon>Sporichthyaceae</taxon>
        <taxon>Epidermidibacterium</taxon>
    </lineage>
</organism>
<dbReference type="EMBL" id="CP047156">
    <property type="protein sequence ID" value="QHB99739.1"/>
    <property type="molecule type" value="Genomic_DNA"/>
</dbReference>
<reference evidence="2 3" key="1">
    <citation type="journal article" date="2018" name="Int. J. Syst. Evol. Microbiol.">
        <title>Epidermidibacterium keratini gen. nov., sp. nov., a member of the family Sporichthyaceae, isolated from keratin epidermis.</title>
        <authorList>
            <person name="Lee D.G."/>
            <person name="Trujillo M.E."/>
            <person name="Kang S."/>
            <person name="Nam J.J."/>
            <person name="Kim Y.J."/>
        </authorList>
    </citation>
    <scope>NUCLEOTIDE SEQUENCE [LARGE SCALE GENOMIC DNA]</scope>
    <source>
        <strain evidence="2 3">EPI-7</strain>
    </source>
</reference>
<evidence type="ECO:0000256" key="1">
    <source>
        <dbReference type="SAM" id="Phobius"/>
    </source>
</evidence>
<dbReference type="AlphaFoldDB" id="A0A7L4YKT3"/>
<feature type="transmembrane region" description="Helical" evidence="1">
    <location>
        <begin position="44"/>
        <end position="62"/>
    </location>
</feature>
<evidence type="ECO:0000313" key="2">
    <source>
        <dbReference type="EMBL" id="QHB99739.1"/>
    </source>
</evidence>
<gene>
    <name evidence="2" type="ORF">EK0264_05215</name>
</gene>
<dbReference type="RefSeq" id="WP_159543598.1">
    <property type="nucleotide sequence ID" value="NZ_CP047156.1"/>
</dbReference>
<feature type="transmembrane region" description="Helical" evidence="1">
    <location>
        <begin position="74"/>
        <end position="95"/>
    </location>
</feature>
<dbReference type="Proteomes" id="UP000463857">
    <property type="component" value="Chromosome"/>
</dbReference>
<dbReference type="InParanoid" id="A0A7L4YKT3"/>
<proteinExistence type="predicted"/>
<evidence type="ECO:0000313" key="3">
    <source>
        <dbReference type="Proteomes" id="UP000463857"/>
    </source>
</evidence>
<name>A0A7L4YKT3_9ACTN</name>
<keyword evidence="1" id="KW-0472">Membrane</keyword>
<protein>
    <submittedName>
        <fullName evidence="2">Uncharacterized protein</fullName>
    </submittedName>
</protein>
<sequence>MVSPFYRIVAAPLRSLAFAIFGGLALAHASVSVAWLTNQATAGIFPFAVLVALGTTASWLSWRERYTHGDDEALVRYAVRSALVLIAVVCLLSAFSPNGGLITALVFGALTVSLVRVRPDYSQLEKLTAPGARRSSHAK</sequence>